<proteinExistence type="predicted"/>
<evidence type="ECO:0000313" key="1">
    <source>
        <dbReference type="EMBL" id="JAH53079.1"/>
    </source>
</evidence>
<organism evidence="1">
    <name type="scientific">Anguilla anguilla</name>
    <name type="common">European freshwater eel</name>
    <name type="synonym">Muraena anguilla</name>
    <dbReference type="NCBI Taxonomy" id="7936"/>
    <lineage>
        <taxon>Eukaryota</taxon>
        <taxon>Metazoa</taxon>
        <taxon>Chordata</taxon>
        <taxon>Craniata</taxon>
        <taxon>Vertebrata</taxon>
        <taxon>Euteleostomi</taxon>
        <taxon>Actinopterygii</taxon>
        <taxon>Neopterygii</taxon>
        <taxon>Teleostei</taxon>
        <taxon>Anguilliformes</taxon>
        <taxon>Anguillidae</taxon>
        <taxon>Anguilla</taxon>
    </lineage>
</organism>
<reference evidence="1" key="2">
    <citation type="journal article" date="2015" name="Fish Shellfish Immunol.">
        <title>Early steps in the European eel (Anguilla anguilla)-Vibrio vulnificus interaction in the gills: Role of the RtxA13 toxin.</title>
        <authorList>
            <person name="Callol A."/>
            <person name="Pajuelo D."/>
            <person name="Ebbesson L."/>
            <person name="Teles M."/>
            <person name="MacKenzie S."/>
            <person name="Amaro C."/>
        </authorList>
    </citation>
    <scope>NUCLEOTIDE SEQUENCE</scope>
</reference>
<accession>A0A0E9THB5</accession>
<protein>
    <submittedName>
        <fullName evidence="1">Uncharacterized protein</fullName>
    </submittedName>
</protein>
<dbReference type="AlphaFoldDB" id="A0A0E9THB5"/>
<dbReference type="EMBL" id="GBXM01055498">
    <property type="protein sequence ID" value="JAH53079.1"/>
    <property type="molecule type" value="Transcribed_RNA"/>
</dbReference>
<name>A0A0E9THB5_ANGAN</name>
<sequence>MIAVIRTVMKFPVELCYDVEK</sequence>
<reference evidence="1" key="1">
    <citation type="submission" date="2014-11" db="EMBL/GenBank/DDBJ databases">
        <authorList>
            <person name="Amaro Gonzalez C."/>
        </authorList>
    </citation>
    <scope>NUCLEOTIDE SEQUENCE</scope>
</reference>